<name>A0A538T9R9_UNCEI</name>
<sequence>MNVEQTTLPKKYHDAVLHWQRHNFPDYGLLPENWQKYFPSDPEFCLCAKMEVGMGDTIEIGDRAGQARMTKPSEMGEEPARHLLAIIRAQASTEFGSIQQHEGTLARAQDDEDRFWVLRVMAEELRHGYQMFHLLVSQDWSGVSGQKAEEMVEEILSMRTGSHVLDAFNLEYDSFVDNVVFAAVIDRVGKYQLAMQRVCAYKPFAQSMPPMLREEAFHLAAGVIPLRRWVQRAAQGNELVTMAAIGRSFNKWMPRGLEMFGHEKGGESNIRFGFKNMKNAEAQSLYYEECRKMVADLNQRYLRARLPKLSPEEAERIAARLLDDRGRHDGVSYEDLIELPDARFFRRKGEPAFTMVGTRGEEFASVDDYVRHLKAHLPEPYLHSRDMKGYVETLRDVAAGRVTVDQAMKKMPALKRVGGVCPCSNSVRWVVEEEAPATHKGASEPRPRSNQSPPKTI</sequence>
<dbReference type="GO" id="GO:0010124">
    <property type="term" value="P:phenylacetate catabolic process"/>
    <property type="evidence" value="ECO:0007669"/>
    <property type="project" value="InterPro"/>
</dbReference>
<dbReference type="PANTHER" id="PTHR30458">
    <property type="entry name" value="PHENYLACETIC ACID DEGRADATION PROTEIN PAA"/>
    <property type="match status" value="1"/>
</dbReference>
<feature type="region of interest" description="Disordered" evidence="1">
    <location>
        <begin position="434"/>
        <end position="457"/>
    </location>
</feature>
<dbReference type="Gene3D" id="1.10.620.20">
    <property type="entry name" value="Ribonucleotide Reductase, subunit A"/>
    <property type="match status" value="1"/>
</dbReference>
<evidence type="ECO:0008006" key="4">
    <source>
        <dbReference type="Google" id="ProtNLM"/>
    </source>
</evidence>
<dbReference type="GO" id="GO:0016491">
    <property type="term" value="F:oxidoreductase activity"/>
    <property type="evidence" value="ECO:0007669"/>
    <property type="project" value="InterPro"/>
</dbReference>
<accession>A0A538T9R9</accession>
<dbReference type="AlphaFoldDB" id="A0A538T9R9"/>
<proteinExistence type="predicted"/>
<dbReference type="GO" id="GO:0005829">
    <property type="term" value="C:cytosol"/>
    <property type="evidence" value="ECO:0007669"/>
    <property type="project" value="TreeGrafter"/>
</dbReference>
<dbReference type="SUPFAM" id="SSF47240">
    <property type="entry name" value="Ferritin-like"/>
    <property type="match status" value="1"/>
</dbReference>
<dbReference type="InterPro" id="IPR007814">
    <property type="entry name" value="PaaA_PaaC"/>
</dbReference>
<feature type="compositionally biased region" description="Polar residues" evidence="1">
    <location>
        <begin position="448"/>
        <end position="457"/>
    </location>
</feature>
<protein>
    <recommendedName>
        <fullName evidence="4">Benzoyl-CoA 2,3-epoxidase subunit BoxB</fullName>
    </recommendedName>
</protein>
<evidence type="ECO:0000313" key="2">
    <source>
        <dbReference type="EMBL" id="TMQ60284.1"/>
    </source>
</evidence>
<comment type="caution">
    <text evidence="2">The sequence shown here is derived from an EMBL/GenBank/DDBJ whole genome shotgun (WGS) entry which is preliminary data.</text>
</comment>
<dbReference type="PANTHER" id="PTHR30458:SF0">
    <property type="entry name" value="1,2-PHENYLACETYL-COA EPOXIDASE, SUBUNIT C"/>
    <property type="match status" value="1"/>
</dbReference>
<organism evidence="2 3">
    <name type="scientific">Eiseniibacteriota bacterium</name>
    <dbReference type="NCBI Taxonomy" id="2212470"/>
    <lineage>
        <taxon>Bacteria</taxon>
        <taxon>Candidatus Eiseniibacteriota</taxon>
    </lineage>
</organism>
<dbReference type="Pfam" id="PF05138">
    <property type="entry name" value="PaaA_PaaC"/>
    <property type="match status" value="1"/>
</dbReference>
<dbReference type="Proteomes" id="UP000320913">
    <property type="component" value="Unassembled WGS sequence"/>
</dbReference>
<evidence type="ECO:0000256" key="1">
    <source>
        <dbReference type="SAM" id="MobiDB-lite"/>
    </source>
</evidence>
<dbReference type="InterPro" id="IPR009078">
    <property type="entry name" value="Ferritin-like_SF"/>
</dbReference>
<reference evidence="2 3" key="1">
    <citation type="journal article" date="2019" name="Nat. Microbiol.">
        <title>Mediterranean grassland soil C-N compound turnover is dependent on rainfall and depth, and is mediated by genomically divergent microorganisms.</title>
        <authorList>
            <person name="Diamond S."/>
            <person name="Andeer P.F."/>
            <person name="Li Z."/>
            <person name="Crits-Christoph A."/>
            <person name="Burstein D."/>
            <person name="Anantharaman K."/>
            <person name="Lane K.R."/>
            <person name="Thomas B.C."/>
            <person name="Pan C."/>
            <person name="Northen T.R."/>
            <person name="Banfield J.F."/>
        </authorList>
    </citation>
    <scope>NUCLEOTIDE SEQUENCE [LARGE SCALE GENOMIC DNA]</scope>
    <source>
        <strain evidence="2">WS_5</strain>
    </source>
</reference>
<dbReference type="InterPro" id="IPR012348">
    <property type="entry name" value="RNR-like"/>
</dbReference>
<evidence type="ECO:0000313" key="3">
    <source>
        <dbReference type="Proteomes" id="UP000320913"/>
    </source>
</evidence>
<dbReference type="InterPro" id="IPR052703">
    <property type="entry name" value="Aromatic_CoA_ox/epox"/>
</dbReference>
<gene>
    <name evidence="2" type="ORF">E6K75_03125</name>
</gene>
<dbReference type="EMBL" id="VBOV01000082">
    <property type="protein sequence ID" value="TMQ60284.1"/>
    <property type="molecule type" value="Genomic_DNA"/>
</dbReference>